<evidence type="ECO:0000313" key="2">
    <source>
        <dbReference type="EMBL" id="KAJ5242207.1"/>
    </source>
</evidence>
<dbReference type="RefSeq" id="XP_056505211.1">
    <property type="nucleotide sequence ID" value="XM_056639454.1"/>
</dbReference>
<gene>
    <name evidence="2" type="ORF">N7469_000534</name>
</gene>
<keyword evidence="1" id="KW-1133">Transmembrane helix</keyword>
<dbReference type="GeneID" id="81378621"/>
<feature type="transmembrane region" description="Helical" evidence="1">
    <location>
        <begin position="63"/>
        <end position="83"/>
    </location>
</feature>
<protein>
    <submittedName>
        <fullName evidence="2">Uncharacterized protein</fullName>
    </submittedName>
</protein>
<sequence>MDESVLLNGLLFILSSLFGILTLLLSYLLALLGLLVSPFWYLTNGLLAVVLWPLRVFLKFEAILLFISGAVLTGIILGLFLYFTGDTLTQLLRLYPSPEPSTSAQALGPKDEPYDWQSRIEDEYNISSTILEEEETSQVSE</sequence>
<accession>A0A9W9PCV7</accession>
<keyword evidence="1" id="KW-0472">Membrane</keyword>
<organism evidence="2 3">
    <name type="scientific">Penicillium citrinum</name>
    <dbReference type="NCBI Taxonomy" id="5077"/>
    <lineage>
        <taxon>Eukaryota</taxon>
        <taxon>Fungi</taxon>
        <taxon>Dikarya</taxon>
        <taxon>Ascomycota</taxon>
        <taxon>Pezizomycotina</taxon>
        <taxon>Eurotiomycetes</taxon>
        <taxon>Eurotiomycetidae</taxon>
        <taxon>Eurotiales</taxon>
        <taxon>Aspergillaceae</taxon>
        <taxon>Penicillium</taxon>
    </lineage>
</organism>
<dbReference type="AlphaFoldDB" id="A0A9W9PCV7"/>
<proteinExistence type="predicted"/>
<evidence type="ECO:0000256" key="1">
    <source>
        <dbReference type="SAM" id="Phobius"/>
    </source>
</evidence>
<dbReference type="OrthoDB" id="4430381at2759"/>
<comment type="caution">
    <text evidence="2">The sequence shown here is derived from an EMBL/GenBank/DDBJ whole genome shotgun (WGS) entry which is preliminary data.</text>
</comment>
<name>A0A9W9PCV7_PENCI</name>
<dbReference type="EMBL" id="JAPQKT010000001">
    <property type="protein sequence ID" value="KAJ5242207.1"/>
    <property type="molecule type" value="Genomic_DNA"/>
</dbReference>
<keyword evidence="1" id="KW-0812">Transmembrane</keyword>
<feature type="transmembrane region" description="Helical" evidence="1">
    <location>
        <begin position="39"/>
        <end position="57"/>
    </location>
</feature>
<reference evidence="2" key="2">
    <citation type="journal article" date="2023" name="IMA Fungus">
        <title>Comparative genomic study of the Penicillium genus elucidates a diverse pangenome and 15 lateral gene transfer events.</title>
        <authorList>
            <person name="Petersen C."/>
            <person name="Sorensen T."/>
            <person name="Nielsen M.R."/>
            <person name="Sondergaard T.E."/>
            <person name="Sorensen J.L."/>
            <person name="Fitzpatrick D.A."/>
            <person name="Frisvad J.C."/>
            <person name="Nielsen K.L."/>
        </authorList>
    </citation>
    <scope>NUCLEOTIDE SEQUENCE</scope>
    <source>
        <strain evidence="2">IBT 23319</strain>
    </source>
</reference>
<dbReference type="Proteomes" id="UP001147733">
    <property type="component" value="Unassembled WGS sequence"/>
</dbReference>
<keyword evidence="3" id="KW-1185">Reference proteome</keyword>
<feature type="transmembrane region" description="Helical" evidence="1">
    <location>
        <begin position="6"/>
        <end position="32"/>
    </location>
</feature>
<evidence type="ECO:0000313" key="3">
    <source>
        <dbReference type="Proteomes" id="UP001147733"/>
    </source>
</evidence>
<reference evidence="2" key="1">
    <citation type="submission" date="2022-11" db="EMBL/GenBank/DDBJ databases">
        <authorList>
            <person name="Petersen C."/>
        </authorList>
    </citation>
    <scope>NUCLEOTIDE SEQUENCE</scope>
    <source>
        <strain evidence="2">IBT 23319</strain>
    </source>
</reference>